<dbReference type="SMART" id="SM00450">
    <property type="entry name" value="RHOD"/>
    <property type="match status" value="2"/>
</dbReference>
<keyword evidence="1" id="KW-1133">Transmembrane helix</keyword>
<dbReference type="InterPro" id="IPR036873">
    <property type="entry name" value="Rhodanese-like_dom_sf"/>
</dbReference>
<feature type="transmembrane region" description="Helical" evidence="1">
    <location>
        <begin position="280"/>
        <end position="298"/>
    </location>
</feature>
<protein>
    <recommendedName>
        <fullName evidence="2">Rhodanese domain-containing protein</fullName>
    </recommendedName>
</protein>
<feature type="domain" description="Rhodanese" evidence="2">
    <location>
        <begin position="155"/>
        <end position="254"/>
    </location>
</feature>
<organism evidence="3">
    <name type="scientific">Sedimenticola thiotaurini</name>
    <dbReference type="NCBI Taxonomy" id="1543721"/>
    <lineage>
        <taxon>Bacteria</taxon>
        <taxon>Pseudomonadati</taxon>
        <taxon>Pseudomonadota</taxon>
        <taxon>Gammaproteobacteria</taxon>
        <taxon>Chromatiales</taxon>
        <taxon>Sedimenticolaceae</taxon>
        <taxon>Sedimenticola</taxon>
    </lineage>
</organism>
<accession>A0A831RMC9</accession>
<dbReference type="Proteomes" id="UP000886251">
    <property type="component" value="Unassembled WGS sequence"/>
</dbReference>
<evidence type="ECO:0000313" key="3">
    <source>
        <dbReference type="EMBL" id="HEB96118.1"/>
    </source>
</evidence>
<evidence type="ECO:0000256" key="1">
    <source>
        <dbReference type="SAM" id="Phobius"/>
    </source>
</evidence>
<keyword evidence="1" id="KW-0812">Transmembrane</keyword>
<keyword evidence="1" id="KW-0472">Membrane</keyword>
<dbReference type="AlphaFoldDB" id="A0A831RMC9"/>
<reference evidence="3" key="1">
    <citation type="journal article" date="2020" name="mSystems">
        <title>Genome- and Community-Level Interaction Insights into Carbon Utilization and Element Cycling Functions of Hydrothermarchaeota in Hydrothermal Sediment.</title>
        <authorList>
            <person name="Zhou Z."/>
            <person name="Liu Y."/>
            <person name="Xu W."/>
            <person name="Pan J."/>
            <person name="Luo Z.H."/>
            <person name="Li M."/>
        </authorList>
    </citation>
    <scope>NUCLEOTIDE SEQUENCE [LARGE SCALE GENOMIC DNA]</scope>
    <source>
        <strain evidence="3">HyVt-443</strain>
    </source>
</reference>
<evidence type="ECO:0000259" key="2">
    <source>
        <dbReference type="PROSITE" id="PS50206"/>
    </source>
</evidence>
<dbReference type="EMBL" id="DRKP01000074">
    <property type="protein sequence ID" value="HEB96118.1"/>
    <property type="molecule type" value="Genomic_DNA"/>
</dbReference>
<sequence>MLLVGAKGAAGDTVIDYLERPPAGDGMTILDLRPADRCSSGSFAGARCLPVTDVLGPHRRLAGFSGILWLLGSAGLDGSERVLIIGDRPADREFMAGLLYLAGQRRISILTTAASNAAGSSPGTPRGRTRERIWQAPVRADRILLRSELATRLASARPPVLIDGRSEAEYWGERIRALRGGHLPGAQHLPLSPPGGAGAVSFGPEAFGGAPVAYAHDSYEGLVYLSRLVALGVDARLYLEGWVGWASDGALPVDSLSFPSVPGAAAVVRAADPGSPRRMWLPWLAVVLAGPLLLLLVFQAGRRWRR</sequence>
<gene>
    <name evidence="3" type="ORF">ENI96_06785</name>
</gene>
<comment type="caution">
    <text evidence="3">The sequence shown here is derived from an EMBL/GenBank/DDBJ whole genome shotgun (WGS) entry which is preliminary data.</text>
</comment>
<dbReference type="Gene3D" id="3.40.250.10">
    <property type="entry name" value="Rhodanese-like domain"/>
    <property type="match status" value="1"/>
</dbReference>
<proteinExistence type="predicted"/>
<name>A0A831RMC9_9GAMM</name>
<dbReference type="SUPFAM" id="SSF52821">
    <property type="entry name" value="Rhodanese/Cell cycle control phosphatase"/>
    <property type="match status" value="2"/>
</dbReference>
<dbReference type="InterPro" id="IPR001763">
    <property type="entry name" value="Rhodanese-like_dom"/>
</dbReference>
<dbReference type="PROSITE" id="PS50206">
    <property type="entry name" value="RHODANESE_3"/>
    <property type="match status" value="1"/>
</dbReference>